<comment type="caution">
    <text evidence="1">The sequence shown here is derived from an EMBL/GenBank/DDBJ whole genome shotgun (WGS) entry which is preliminary data.</text>
</comment>
<accession>A0A6S7GBI4</accession>
<protein>
    <submittedName>
        <fullName evidence="1">Uncharacterized protein</fullName>
    </submittedName>
</protein>
<gene>
    <name evidence="1" type="ORF">PACLA_8A077361</name>
</gene>
<proteinExistence type="predicted"/>
<evidence type="ECO:0000313" key="1">
    <source>
        <dbReference type="EMBL" id="CAB3986589.1"/>
    </source>
</evidence>
<keyword evidence="2" id="KW-1185">Reference proteome</keyword>
<evidence type="ECO:0000313" key="2">
    <source>
        <dbReference type="Proteomes" id="UP001152795"/>
    </source>
</evidence>
<dbReference type="AlphaFoldDB" id="A0A6S7GBI4"/>
<dbReference type="Proteomes" id="UP001152795">
    <property type="component" value="Unassembled WGS sequence"/>
</dbReference>
<organism evidence="1 2">
    <name type="scientific">Paramuricea clavata</name>
    <name type="common">Red gorgonian</name>
    <name type="synonym">Violescent sea-whip</name>
    <dbReference type="NCBI Taxonomy" id="317549"/>
    <lineage>
        <taxon>Eukaryota</taxon>
        <taxon>Metazoa</taxon>
        <taxon>Cnidaria</taxon>
        <taxon>Anthozoa</taxon>
        <taxon>Octocorallia</taxon>
        <taxon>Malacalcyonacea</taxon>
        <taxon>Plexauridae</taxon>
        <taxon>Paramuricea</taxon>
    </lineage>
</organism>
<dbReference type="EMBL" id="CACRXK020001039">
    <property type="protein sequence ID" value="CAB3986589.1"/>
    <property type="molecule type" value="Genomic_DNA"/>
</dbReference>
<sequence>MDFEEIMEELSPETKETIIMGDLNCDMSNLQAASWDMINTSLAIEDVWLAFKNTVLSLMDKHAPICSKRVCHAMLPWITAEIRISIKNRDYHHKRAQKTGLQSE</sequence>
<name>A0A6S7GBI4_PARCT</name>
<reference evidence="1" key="1">
    <citation type="submission" date="2020-04" db="EMBL/GenBank/DDBJ databases">
        <authorList>
            <person name="Alioto T."/>
            <person name="Alioto T."/>
            <person name="Gomez Garrido J."/>
        </authorList>
    </citation>
    <scope>NUCLEOTIDE SEQUENCE</scope>
    <source>
        <strain evidence="1">A484AB</strain>
    </source>
</reference>